<name>A0A6V7XDE2_MELEN</name>
<dbReference type="GO" id="GO:0046872">
    <property type="term" value="F:metal ion binding"/>
    <property type="evidence" value="ECO:0007669"/>
    <property type="project" value="UniProtKB-KW"/>
</dbReference>
<feature type="transmembrane region" description="Helical" evidence="8">
    <location>
        <begin position="88"/>
        <end position="112"/>
    </location>
</feature>
<dbReference type="GO" id="GO:0005332">
    <property type="term" value="F:gamma-aminobutyric acid:sodium:chloride symporter activity"/>
    <property type="evidence" value="ECO:0007669"/>
    <property type="project" value="TreeGrafter"/>
</dbReference>
<dbReference type="GO" id="GO:0043005">
    <property type="term" value="C:neuron projection"/>
    <property type="evidence" value="ECO:0007669"/>
    <property type="project" value="TreeGrafter"/>
</dbReference>
<evidence type="ECO:0000256" key="8">
    <source>
        <dbReference type="SAM" id="Phobius"/>
    </source>
</evidence>
<comment type="caution">
    <text evidence="9">The sequence shown here is derived from an EMBL/GenBank/DDBJ whole genome shotgun (WGS) entry which is preliminary data.</text>
</comment>
<sequence length="228" mass="25663">MMGKISYFTATIPYVIIVILFIRGITLDGASIGLDYYIFHPDFSVILDPVTWRAAATQVCYSLSVGFGGILSLSSYNPRTHNCYRDAFIITMADGFMSIFGGTAVFSVLGFMSKQLNAKIQTVVQSGTGLAFIAYPEAMSRMPLPWLWSFLFFLMLFILGISSQFGLAEVMITAIYDQFPAVRLYRGWLAVGVCGSLFLVGLIMCTRVSFYFTFQYLCTHKNRYYKIY</sequence>
<keyword evidence="7" id="KW-0915">Sodium</keyword>
<dbReference type="PROSITE" id="PS50267">
    <property type="entry name" value="NA_NEUROTRAN_SYMP_3"/>
    <property type="match status" value="1"/>
</dbReference>
<evidence type="ECO:0000313" key="10">
    <source>
        <dbReference type="Proteomes" id="UP000580250"/>
    </source>
</evidence>
<evidence type="ECO:0000256" key="3">
    <source>
        <dbReference type="ARBA" id="ARBA00022692"/>
    </source>
</evidence>
<dbReference type="InterPro" id="IPR000175">
    <property type="entry name" value="Na/ntran_symport"/>
</dbReference>
<dbReference type="SUPFAM" id="SSF161070">
    <property type="entry name" value="SNF-like"/>
    <property type="match status" value="1"/>
</dbReference>
<proteinExistence type="predicted"/>
<dbReference type="PANTHER" id="PTHR11616">
    <property type="entry name" value="SODIUM/CHLORIDE DEPENDENT TRANSPORTER"/>
    <property type="match status" value="1"/>
</dbReference>
<keyword evidence="4" id="KW-0769">Symport</keyword>
<organism evidence="9 10">
    <name type="scientific">Meloidogyne enterolobii</name>
    <name type="common">Root-knot nematode worm</name>
    <name type="synonym">Meloidogyne mayaguensis</name>
    <dbReference type="NCBI Taxonomy" id="390850"/>
    <lineage>
        <taxon>Eukaryota</taxon>
        <taxon>Metazoa</taxon>
        <taxon>Ecdysozoa</taxon>
        <taxon>Nematoda</taxon>
        <taxon>Chromadorea</taxon>
        <taxon>Rhabditida</taxon>
        <taxon>Tylenchina</taxon>
        <taxon>Tylenchomorpha</taxon>
        <taxon>Tylenchoidea</taxon>
        <taxon>Meloidogynidae</taxon>
        <taxon>Meloidogyninae</taxon>
        <taxon>Meloidogyne</taxon>
    </lineage>
</organism>
<evidence type="ECO:0000256" key="4">
    <source>
        <dbReference type="ARBA" id="ARBA00022847"/>
    </source>
</evidence>
<evidence type="ECO:0000256" key="2">
    <source>
        <dbReference type="ARBA" id="ARBA00022448"/>
    </source>
</evidence>
<keyword evidence="6 8" id="KW-0472">Membrane</keyword>
<feature type="transmembrane region" description="Helical" evidence="8">
    <location>
        <begin position="54"/>
        <end position="76"/>
    </location>
</feature>
<reference evidence="9 10" key="1">
    <citation type="submission" date="2020-08" db="EMBL/GenBank/DDBJ databases">
        <authorList>
            <person name="Koutsovoulos G."/>
            <person name="Danchin GJ E."/>
        </authorList>
    </citation>
    <scope>NUCLEOTIDE SEQUENCE [LARGE SCALE GENOMIC DNA]</scope>
</reference>
<dbReference type="Proteomes" id="UP000580250">
    <property type="component" value="Unassembled WGS sequence"/>
</dbReference>
<dbReference type="PRINTS" id="PR00176">
    <property type="entry name" value="NANEUSMPORT"/>
</dbReference>
<feature type="binding site" evidence="7">
    <location>
        <position position="159"/>
    </location>
    <ligand>
        <name>Na(+)</name>
        <dbReference type="ChEBI" id="CHEBI:29101"/>
        <label>1</label>
    </ligand>
</feature>
<keyword evidence="2" id="KW-0813">Transport</keyword>
<keyword evidence="5 8" id="KW-1133">Transmembrane helix</keyword>
<keyword evidence="7" id="KW-0479">Metal-binding</keyword>
<feature type="binding site" evidence="7">
    <location>
        <position position="62"/>
    </location>
    <ligand>
        <name>Na(+)</name>
        <dbReference type="ChEBI" id="CHEBI:29101"/>
        <label>1</label>
    </ligand>
</feature>
<keyword evidence="3 8" id="KW-0812">Transmembrane</keyword>
<dbReference type="AlphaFoldDB" id="A0A6V7XDE2"/>
<evidence type="ECO:0000256" key="1">
    <source>
        <dbReference type="ARBA" id="ARBA00004141"/>
    </source>
</evidence>
<dbReference type="PANTHER" id="PTHR11616:SF326">
    <property type="entry name" value="SODIUM-DEPENDENT TRANSPORTER SNF-5"/>
    <property type="match status" value="1"/>
</dbReference>
<evidence type="ECO:0000256" key="6">
    <source>
        <dbReference type="ARBA" id="ARBA00023136"/>
    </source>
</evidence>
<accession>A0A6V7XDE2</accession>
<feature type="transmembrane region" description="Helical" evidence="8">
    <location>
        <begin position="147"/>
        <end position="167"/>
    </location>
</feature>
<feature type="binding site" evidence="7">
    <location>
        <position position="163"/>
    </location>
    <ligand>
        <name>Na(+)</name>
        <dbReference type="ChEBI" id="CHEBI:29101"/>
        <label>1</label>
    </ligand>
</feature>
<gene>
    <name evidence="9" type="ORF">MENT_LOCUS50596</name>
</gene>
<dbReference type="Pfam" id="PF00209">
    <property type="entry name" value="SNF"/>
    <property type="match status" value="1"/>
</dbReference>
<dbReference type="InterPro" id="IPR037272">
    <property type="entry name" value="SNS_sf"/>
</dbReference>
<protein>
    <submittedName>
        <fullName evidence="9">Uncharacterized protein</fullName>
    </submittedName>
</protein>
<evidence type="ECO:0000256" key="5">
    <source>
        <dbReference type="ARBA" id="ARBA00022989"/>
    </source>
</evidence>
<dbReference type="OrthoDB" id="6581954at2759"/>
<feature type="transmembrane region" description="Helical" evidence="8">
    <location>
        <begin position="187"/>
        <end position="214"/>
    </location>
</feature>
<evidence type="ECO:0000256" key="7">
    <source>
        <dbReference type="PIRSR" id="PIRSR600175-1"/>
    </source>
</evidence>
<feature type="transmembrane region" description="Helical" evidence="8">
    <location>
        <begin position="12"/>
        <end position="34"/>
    </location>
</feature>
<evidence type="ECO:0000313" key="9">
    <source>
        <dbReference type="EMBL" id="CAD2197356.1"/>
    </source>
</evidence>
<dbReference type="EMBL" id="CAJEWN010001424">
    <property type="protein sequence ID" value="CAD2197356.1"/>
    <property type="molecule type" value="Genomic_DNA"/>
</dbReference>
<dbReference type="GO" id="GO:0005886">
    <property type="term" value="C:plasma membrane"/>
    <property type="evidence" value="ECO:0007669"/>
    <property type="project" value="TreeGrafter"/>
</dbReference>
<comment type="subcellular location">
    <subcellularLocation>
        <location evidence="1">Membrane</location>
        <topology evidence="1">Multi-pass membrane protein</topology>
    </subcellularLocation>
</comment>